<sequence length="140" mass="14687">MRVAISVLGVLVIIVAHAAAHVAARDDVEVVAPGPTHLVLHLRRIPRLRASSSTAAIPGYYRVRLPPSEEDPPQPRPPPHRSRTAWHTVDEPGDSGFDGGNGDGGGCGQAVAASMTVGERGGSGFDGGKWREALRAILSF</sequence>
<evidence type="ECO:0000256" key="2">
    <source>
        <dbReference type="SAM" id="SignalP"/>
    </source>
</evidence>
<dbReference type="Proteomes" id="UP000007752">
    <property type="component" value="Chromosome 12"/>
</dbReference>
<dbReference type="AlphaFoldDB" id="B9GDQ5"/>
<feature type="compositionally biased region" description="Gly residues" evidence="1">
    <location>
        <begin position="96"/>
        <end position="108"/>
    </location>
</feature>
<name>B9GDQ5_ORYSJ</name>
<feature type="signal peptide" evidence="2">
    <location>
        <begin position="1"/>
        <end position="20"/>
    </location>
</feature>
<accession>B9GDQ5</accession>
<proteinExistence type="predicted"/>
<protein>
    <submittedName>
        <fullName evidence="3">Uncharacterized protein</fullName>
    </submittedName>
</protein>
<reference evidence="3" key="2">
    <citation type="submission" date="2008-12" db="EMBL/GenBank/DDBJ databases">
        <title>Improved gene annotation of the rice (Oryza sativa) genomes.</title>
        <authorList>
            <person name="Wang J."/>
            <person name="Li R."/>
            <person name="Fan W."/>
            <person name="Huang Q."/>
            <person name="Zhang J."/>
            <person name="Zhou Y."/>
            <person name="Hu Y."/>
            <person name="Zi S."/>
            <person name="Li J."/>
            <person name="Ni P."/>
            <person name="Zheng H."/>
            <person name="Zhang Y."/>
            <person name="Zhao M."/>
            <person name="Hao Q."/>
            <person name="McDermott J."/>
            <person name="Samudrala R."/>
            <person name="Kristiansen K."/>
            <person name="Wong G.K.-S."/>
        </authorList>
    </citation>
    <scope>NUCLEOTIDE SEQUENCE</scope>
</reference>
<evidence type="ECO:0000256" key="1">
    <source>
        <dbReference type="SAM" id="MobiDB-lite"/>
    </source>
</evidence>
<dbReference type="EMBL" id="CM000149">
    <property type="protein sequence ID" value="EEE53412.1"/>
    <property type="molecule type" value="Genomic_DNA"/>
</dbReference>
<organism evidence="3">
    <name type="scientific">Oryza sativa subsp. japonica</name>
    <name type="common">Rice</name>
    <dbReference type="NCBI Taxonomy" id="39947"/>
    <lineage>
        <taxon>Eukaryota</taxon>
        <taxon>Viridiplantae</taxon>
        <taxon>Streptophyta</taxon>
        <taxon>Embryophyta</taxon>
        <taxon>Tracheophyta</taxon>
        <taxon>Spermatophyta</taxon>
        <taxon>Magnoliopsida</taxon>
        <taxon>Liliopsida</taxon>
        <taxon>Poales</taxon>
        <taxon>Poaceae</taxon>
        <taxon>BOP clade</taxon>
        <taxon>Oryzoideae</taxon>
        <taxon>Oryzeae</taxon>
        <taxon>Oryzinae</taxon>
        <taxon>Oryza</taxon>
        <taxon>Oryza sativa</taxon>
    </lineage>
</organism>
<feature type="region of interest" description="Disordered" evidence="1">
    <location>
        <begin position="59"/>
        <end position="109"/>
    </location>
</feature>
<reference evidence="3" key="1">
    <citation type="journal article" date="2005" name="PLoS Biol.">
        <title>The genomes of Oryza sativa: a history of duplications.</title>
        <authorList>
            <person name="Yu J."/>
            <person name="Wang J."/>
            <person name="Lin W."/>
            <person name="Li S."/>
            <person name="Li H."/>
            <person name="Zhou J."/>
            <person name="Ni P."/>
            <person name="Dong W."/>
            <person name="Hu S."/>
            <person name="Zeng C."/>
            <person name="Zhang J."/>
            <person name="Zhang Y."/>
            <person name="Li R."/>
            <person name="Xu Z."/>
            <person name="Li S."/>
            <person name="Li X."/>
            <person name="Zheng H."/>
            <person name="Cong L."/>
            <person name="Lin L."/>
            <person name="Yin J."/>
            <person name="Geng J."/>
            <person name="Li G."/>
            <person name="Shi J."/>
            <person name="Liu J."/>
            <person name="Lv H."/>
            <person name="Li J."/>
            <person name="Wang J."/>
            <person name="Deng Y."/>
            <person name="Ran L."/>
            <person name="Shi X."/>
            <person name="Wang X."/>
            <person name="Wu Q."/>
            <person name="Li C."/>
            <person name="Ren X."/>
            <person name="Wang J."/>
            <person name="Wang X."/>
            <person name="Li D."/>
            <person name="Liu D."/>
            <person name="Zhang X."/>
            <person name="Ji Z."/>
            <person name="Zhao W."/>
            <person name="Sun Y."/>
            <person name="Zhang Z."/>
            <person name="Bao J."/>
            <person name="Han Y."/>
            <person name="Dong L."/>
            <person name="Ji J."/>
            <person name="Chen P."/>
            <person name="Wu S."/>
            <person name="Liu J."/>
            <person name="Xiao Y."/>
            <person name="Bu D."/>
            <person name="Tan J."/>
            <person name="Yang L."/>
            <person name="Ye C."/>
            <person name="Zhang J."/>
            <person name="Xu J."/>
            <person name="Zhou Y."/>
            <person name="Yu Y."/>
            <person name="Zhang B."/>
            <person name="Zhuang S."/>
            <person name="Wei H."/>
            <person name="Liu B."/>
            <person name="Lei M."/>
            <person name="Yu H."/>
            <person name="Li Y."/>
            <person name="Xu H."/>
            <person name="Wei S."/>
            <person name="He X."/>
            <person name="Fang L."/>
            <person name="Zhang Z."/>
            <person name="Zhang Y."/>
            <person name="Huang X."/>
            <person name="Su Z."/>
            <person name="Tong W."/>
            <person name="Li J."/>
            <person name="Tong Z."/>
            <person name="Li S."/>
            <person name="Ye J."/>
            <person name="Wang L."/>
            <person name="Fang L."/>
            <person name="Lei T."/>
            <person name="Chen C."/>
            <person name="Chen H."/>
            <person name="Xu Z."/>
            <person name="Li H."/>
            <person name="Huang H."/>
            <person name="Zhang F."/>
            <person name="Xu H."/>
            <person name="Li N."/>
            <person name="Zhao C."/>
            <person name="Li S."/>
            <person name="Dong L."/>
            <person name="Huang Y."/>
            <person name="Li L."/>
            <person name="Xi Y."/>
            <person name="Qi Q."/>
            <person name="Li W."/>
            <person name="Zhang B."/>
            <person name="Hu W."/>
            <person name="Zhang Y."/>
            <person name="Tian X."/>
            <person name="Jiao Y."/>
            <person name="Liang X."/>
            <person name="Jin J."/>
            <person name="Gao L."/>
            <person name="Zheng W."/>
            <person name="Hao B."/>
            <person name="Liu S."/>
            <person name="Wang W."/>
            <person name="Yuan L."/>
            <person name="Cao M."/>
            <person name="McDermott J."/>
            <person name="Samudrala R."/>
            <person name="Wang J."/>
            <person name="Wong G.K."/>
            <person name="Yang H."/>
        </authorList>
    </citation>
    <scope>NUCLEOTIDE SEQUENCE [LARGE SCALE GENOMIC DNA]</scope>
</reference>
<feature type="chain" id="PRO_5002882038" evidence="2">
    <location>
        <begin position="21"/>
        <end position="140"/>
    </location>
</feature>
<keyword evidence="2" id="KW-0732">Signal</keyword>
<gene>
    <name evidence="3" type="ORF">OsJ_36486</name>
</gene>
<evidence type="ECO:0000313" key="3">
    <source>
        <dbReference type="EMBL" id="EEE53412.1"/>
    </source>
</evidence>